<protein>
    <submittedName>
        <fullName evidence="2">Uncharacterized protein</fullName>
    </submittedName>
</protein>
<accession>A0ABD0VTP6</accession>
<feature type="signal peptide" evidence="1">
    <location>
        <begin position="1"/>
        <end position="23"/>
    </location>
</feature>
<proteinExistence type="predicted"/>
<organism evidence="2 3">
    <name type="scientific">Dendrobium thyrsiflorum</name>
    <name type="common">Pinecone-like raceme dendrobium</name>
    <name type="synonym">Orchid</name>
    <dbReference type="NCBI Taxonomy" id="117978"/>
    <lineage>
        <taxon>Eukaryota</taxon>
        <taxon>Viridiplantae</taxon>
        <taxon>Streptophyta</taxon>
        <taxon>Embryophyta</taxon>
        <taxon>Tracheophyta</taxon>
        <taxon>Spermatophyta</taxon>
        <taxon>Magnoliopsida</taxon>
        <taxon>Liliopsida</taxon>
        <taxon>Asparagales</taxon>
        <taxon>Orchidaceae</taxon>
        <taxon>Epidendroideae</taxon>
        <taxon>Malaxideae</taxon>
        <taxon>Dendrobiinae</taxon>
        <taxon>Dendrobium</taxon>
    </lineage>
</organism>
<name>A0ABD0VTP6_DENTH</name>
<evidence type="ECO:0000313" key="3">
    <source>
        <dbReference type="Proteomes" id="UP001552299"/>
    </source>
</evidence>
<evidence type="ECO:0000256" key="1">
    <source>
        <dbReference type="SAM" id="SignalP"/>
    </source>
</evidence>
<feature type="chain" id="PRO_5044844974" evidence="1">
    <location>
        <begin position="24"/>
        <end position="345"/>
    </location>
</feature>
<evidence type="ECO:0000313" key="2">
    <source>
        <dbReference type="EMBL" id="KAL0925881.1"/>
    </source>
</evidence>
<keyword evidence="1" id="KW-0732">Signal</keyword>
<dbReference type="Proteomes" id="UP001552299">
    <property type="component" value="Unassembled WGS sequence"/>
</dbReference>
<dbReference type="AlphaFoldDB" id="A0ABD0VTP6"/>
<gene>
    <name evidence="2" type="ORF">M5K25_004255</name>
</gene>
<keyword evidence="3" id="KW-1185">Reference proteome</keyword>
<comment type="caution">
    <text evidence="2">The sequence shown here is derived from an EMBL/GenBank/DDBJ whole genome shotgun (WGS) entry which is preliminary data.</text>
</comment>
<sequence length="345" mass="37281">MYLMVTIICGGYSLLCFFCSVLSCALSCILDCVVGATADLTESLQTELPAIRPYLGVLDPASYTHSNLKLLAAERLQDALKREPHTTPSASKLQSSVFDPPSDPDYSLHKFPQSHLLNLIIRRSPQLADLPSAPNSNPSTLPLTSPVMSVSNQIPLAASHKPIHCALISLAIGIAYTEACNKRLDVHAVYNDLVASNIKSKYGDDQQVARAATTDDWWRWSAVVVAGSDRCQLVSTASSGGGRRVAAAAGGGDGDRWLASGGRQTVGKHSIYAKTTSVNENEEIENQHDGFGTNEGMIVKVLAFFLELQSPPNHDPVIAPVNFKLNKFEGSDRSNETLESRWSSR</sequence>
<reference evidence="2 3" key="1">
    <citation type="journal article" date="2024" name="Plant Biotechnol. J.">
        <title>Dendrobium thyrsiflorum genome and its molecular insights into genes involved in important horticultural traits.</title>
        <authorList>
            <person name="Chen B."/>
            <person name="Wang J.Y."/>
            <person name="Zheng P.J."/>
            <person name="Li K.L."/>
            <person name="Liang Y.M."/>
            <person name="Chen X.F."/>
            <person name="Zhang C."/>
            <person name="Zhao X."/>
            <person name="He X."/>
            <person name="Zhang G.Q."/>
            <person name="Liu Z.J."/>
            <person name="Xu Q."/>
        </authorList>
    </citation>
    <scope>NUCLEOTIDE SEQUENCE [LARGE SCALE GENOMIC DNA]</scope>
    <source>
        <strain evidence="2">GZMU011</strain>
    </source>
</reference>
<dbReference type="EMBL" id="JANQDX010000004">
    <property type="protein sequence ID" value="KAL0925881.1"/>
    <property type="molecule type" value="Genomic_DNA"/>
</dbReference>